<evidence type="ECO:0000313" key="12">
    <source>
        <dbReference type="Proteomes" id="UP000502298"/>
    </source>
</evidence>
<feature type="transmembrane region" description="Helical" evidence="9">
    <location>
        <begin position="40"/>
        <end position="63"/>
    </location>
</feature>
<dbReference type="Proteomes" id="UP000502298">
    <property type="component" value="Chromosome"/>
</dbReference>
<feature type="transmembrane region" description="Helical" evidence="9">
    <location>
        <begin position="12"/>
        <end position="28"/>
    </location>
</feature>
<keyword evidence="4 9" id="KW-1133">Transmembrane helix</keyword>
<sequence>MNRVEKWERQSECPMVILALIFLVLYTWEVICEVTGPTRFTIDVVMNIIWGLFIADYAVRFVLATPKRPWFIRNLFDLAIVLLPLLRPLRLLRLLAFVKILGRKVSISFRGKIIVYAVSAVTMLVFISAIAVLDTERHAPGTMLASFGDALWWAFVTITTVGYGDLFPVTTTGRIIALLLMVGGIALTGIVTATLASWIVENVSEESEEHQAATKKEIAELRAEIRELKKLLVQETT</sequence>
<dbReference type="SUPFAM" id="SSF81324">
    <property type="entry name" value="Voltage-gated potassium channels"/>
    <property type="match status" value="1"/>
</dbReference>
<keyword evidence="3 9" id="KW-0812">Transmembrane</keyword>
<dbReference type="InterPro" id="IPR027359">
    <property type="entry name" value="Volt_channel_dom_sf"/>
</dbReference>
<feature type="transmembrane region" description="Helical" evidence="9">
    <location>
        <begin position="113"/>
        <end position="132"/>
    </location>
</feature>
<dbReference type="Gene3D" id="1.20.120.350">
    <property type="entry name" value="Voltage-gated potassium channels. Chain C"/>
    <property type="match status" value="1"/>
</dbReference>
<dbReference type="InterPro" id="IPR028325">
    <property type="entry name" value="VG_K_chnl"/>
</dbReference>
<keyword evidence="5" id="KW-0406">Ion transport</keyword>
<keyword evidence="2" id="KW-0813">Transport</keyword>
<evidence type="ECO:0000256" key="1">
    <source>
        <dbReference type="ARBA" id="ARBA00004141"/>
    </source>
</evidence>
<proteinExistence type="predicted"/>
<evidence type="ECO:0000256" key="7">
    <source>
        <dbReference type="ARBA" id="ARBA00023303"/>
    </source>
</evidence>
<evidence type="ECO:0000256" key="3">
    <source>
        <dbReference type="ARBA" id="ARBA00022692"/>
    </source>
</evidence>
<evidence type="ECO:0000256" key="2">
    <source>
        <dbReference type="ARBA" id="ARBA00022448"/>
    </source>
</evidence>
<evidence type="ECO:0000256" key="6">
    <source>
        <dbReference type="ARBA" id="ARBA00023136"/>
    </source>
</evidence>
<feature type="domain" description="Potassium channel" evidence="10">
    <location>
        <begin position="123"/>
        <end position="200"/>
    </location>
</feature>
<accession>A0A6H2EMT3</accession>
<dbReference type="AlphaFoldDB" id="A0A6H2EMT3"/>
<dbReference type="KEGG" id="arca:HC352_07565"/>
<protein>
    <submittedName>
        <fullName evidence="11">Potassium channel family protein</fullName>
    </submittedName>
</protein>
<dbReference type="GO" id="GO:0008076">
    <property type="term" value="C:voltage-gated potassium channel complex"/>
    <property type="evidence" value="ECO:0007669"/>
    <property type="project" value="InterPro"/>
</dbReference>
<feature type="transmembrane region" description="Helical" evidence="9">
    <location>
        <begin position="144"/>
        <end position="163"/>
    </location>
</feature>
<gene>
    <name evidence="11" type="ORF">HC352_07565</name>
</gene>
<evidence type="ECO:0000259" key="10">
    <source>
        <dbReference type="Pfam" id="PF07885"/>
    </source>
</evidence>
<dbReference type="PANTHER" id="PTHR11537">
    <property type="entry name" value="VOLTAGE-GATED POTASSIUM CHANNEL"/>
    <property type="match status" value="1"/>
</dbReference>
<dbReference type="Gene3D" id="1.20.5.110">
    <property type="match status" value="1"/>
</dbReference>
<keyword evidence="6 9" id="KW-0472">Membrane</keyword>
<dbReference type="InterPro" id="IPR013099">
    <property type="entry name" value="K_chnl_dom"/>
</dbReference>
<evidence type="ECO:0000313" key="11">
    <source>
        <dbReference type="EMBL" id="QJC22377.1"/>
    </source>
</evidence>
<evidence type="ECO:0000256" key="8">
    <source>
        <dbReference type="SAM" id="Coils"/>
    </source>
</evidence>
<dbReference type="PANTHER" id="PTHR11537:SF254">
    <property type="entry name" value="POTASSIUM VOLTAGE-GATED CHANNEL PROTEIN SHAB"/>
    <property type="match status" value="1"/>
</dbReference>
<keyword evidence="8" id="KW-0175">Coiled coil</keyword>
<feature type="transmembrane region" description="Helical" evidence="9">
    <location>
        <begin position="175"/>
        <end position="200"/>
    </location>
</feature>
<name>A0A6H2EMT3_9ACTO</name>
<keyword evidence="7 11" id="KW-0407">Ion channel</keyword>
<organism evidence="11 12">
    <name type="scientific">Arcanobacterium buesumense</name>
    <dbReference type="NCBI Taxonomy" id="2722751"/>
    <lineage>
        <taxon>Bacteria</taxon>
        <taxon>Bacillati</taxon>
        <taxon>Actinomycetota</taxon>
        <taxon>Actinomycetes</taxon>
        <taxon>Actinomycetales</taxon>
        <taxon>Actinomycetaceae</taxon>
        <taxon>Arcanobacterium</taxon>
    </lineage>
</organism>
<dbReference type="GO" id="GO:0005249">
    <property type="term" value="F:voltage-gated potassium channel activity"/>
    <property type="evidence" value="ECO:0007669"/>
    <property type="project" value="InterPro"/>
</dbReference>
<dbReference type="EMBL" id="CP050804">
    <property type="protein sequence ID" value="QJC22377.1"/>
    <property type="molecule type" value="Genomic_DNA"/>
</dbReference>
<dbReference type="GO" id="GO:0001508">
    <property type="term" value="P:action potential"/>
    <property type="evidence" value="ECO:0007669"/>
    <property type="project" value="TreeGrafter"/>
</dbReference>
<evidence type="ECO:0000256" key="4">
    <source>
        <dbReference type="ARBA" id="ARBA00022989"/>
    </source>
</evidence>
<dbReference type="Gene3D" id="1.10.287.70">
    <property type="match status" value="1"/>
</dbReference>
<dbReference type="Pfam" id="PF07885">
    <property type="entry name" value="Ion_trans_2"/>
    <property type="match status" value="1"/>
</dbReference>
<evidence type="ECO:0000256" key="5">
    <source>
        <dbReference type="ARBA" id="ARBA00023065"/>
    </source>
</evidence>
<reference evidence="11 12" key="1">
    <citation type="submission" date="2020-03" db="EMBL/GenBank/DDBJ databases">
        <title>Complete genome of Arcanobacterium buesumensis sp. nov. strain 2701.</title>
        <authorList>
            <person name="Borowiak M."/>
            <person name="Alssahen M."/>
            <person name="Laemmler C."/>
            <person name="Malorny B."/>
            <person name="Hassan A."/>
            <person name="Prenger-Berninghoff E."/>
            <person name="Ploetz M."/>
            <person name="Abdulmawjood A."/>
        </authorList>
    </citation>
    <scope>NUCLEOTIDE SEQUENCE [LARGE SCALE GENOMIC DNA]</scope>
    <source>
        <strain evidence="11 12">2701</strain>
    </source>
</reference>
<keyword evidence="12" id="KW-1185">Reference proteome</keyword>
<feature type="coiled-coil region" evidence="8">
    <location>
        <begin position="204"/>
        <end position="231"/>
    </location>
</feature>
<evidence type="ECO:0000256" key="9">
    <source>
        <dbReference type="SAM" id="Phobius"/>
    </source>
</evidence>
<dbReference type="RefSeq" id="WP_168918299.1">
    <property type="nucleotide sequence ID" value="NZ_CP050804.1"/>
</dbReference>
<comment type="subcellular location">
    <subcellularLocation>
        <location evidence="1">Membrane</location>
        <topology evidence="1">Multi-pass membrane protein</topology>
    </subcellularLocation>
</comment>